<dbReference type="PROSITE" id="PS51892">
    <property type="entry name" value="SUBTILASE"/>
    <property type="match status" value="1"/>
</dbReference>
<dbReference type="GO" id="GO:0016020">
    <property type="term" value="C:membrane"/>
    <property type="evidence" value="ECO:0007669"/>
    <property type="project" value="TreeGrafter"/>
</dbReference>
<dbReference type="Gene3D" id="3.40.50.200">
    <property type="entry name" value="Peptidase S8/S53 domain"/>
    <property type="match status" value="1"/>
</dbReference>
<dbReference type="InterPro" id="IPR036852">
    <property type="entry name" value="Peptidase_S8/S53_dom_sf"/>
</dbReference>
<dbReference type="EMBL" id="QJRG01000049">
    <property type="protein sequence ID" value="RWU18332.1"/>
    <property type="molecule type" value="Genomic_DNA"/>
</dbReference>
<feature type="active site" description="Charge relay system" evidence="4">
    <location>
        <position position="571"/>
    </location>
</feature>
<keyword evidence="2 4" id="KW-0378">Hydrolase</keyword>
<evidence type="ECO:0000256" key="1">
    <source>
        <dbReference type="ARBA" id="ARBA00022670"/>
    </source>
</evidence>
<dbReference type="RefSeq" id="WP_128326305.1">
    <property type="nucleotide sequence ID" value="NZ_QJRG01000049.1"/>
</dbReference>
<evidence type="ECO:0000256" key="3">
    <source>
        <dbReference type="ARBA" id="ARBA00022825"/>
    </source>
</evidence>
<dbReference type="AlphaFoldDB" id="A0A443ZHI2"/>
<evidence type="ECO:0000256" key="4">
    <source>
        <dbReference type="PROSITE-ProRule" id="PRU01240"/>
    </source>
</evidence>
<reference evidence="7 8" key="1">
    <citation type="submission" date="2018-06" db="EMBL/GenBank/DDBJ databases">
        <title>Bacteria isolated from soil of Wuhan.</title>
        <authorList>
            <person name="Wei X."/>
            <person name="Chunhua H."/>
        </authorList>
    </citation>
    <scope>NUCLEOTIDE SEQUENCE [LARGE SCALE GENOMIC DNA]</scope>
    <source>
        <strain evidence="8">xwS2</strain>
    </source>
</reference>
<dbReference type="InterPro" id="IPR000209">
    <property type="entry name" value="Peptidase_S8/S53_dom"/>
</dbReference>
<feature type="region of interest" description="Disordered" evidence="5">
    <location>
        <begin position="137"/>
        <end position="158"/>
    </location>
</feature>
<name>A0A443ZHI2_9PSED</name>
<evidence type="ECO:0000259" key="6">
    <source>
        <dbReference type="Pfam" id="PF00082"/>
    </source>
</evidence>
<comment type="caution">
    <text evidence="7">The sequence shown here is derived from an EMBL/GenBank/DDBJ whole genome shotgun (WGS) entry which is preliminary data.</text>
</comment>
<dbReference type="Pfam" id="PF00082">
    <property type="entry name" value="Peptidase_S8"/>
    <property type="match status" value="1"/>
</dbReference>
<dbReference type="Proteomes" id="UP000288983">
    <property type="component" value="Unassembled WGS sequence"/>
</dbReference>
<protein>
    <submittedName>
        <fullName evidence="7">Peptidase S8</fullName>
    </submittedName>
</protein>
<keyword evidence="1 4" id="KW-0645">Protease</keyword>
<dbReference type="PANTHER" id="PTHR42884">
    <property type="entry name" value="PROPROTEIN CONVERTASE SUBTILISIN/KEXIN-RELATED"/>
    <property type="match status" value="1"/>
</dbReference>
<gene>
    <name evidence="7" type="ORF">DM813_26440</name>
</gene>
<proteinExistence type="inferred from homology"/>
<dbReference type="PROSITE" id="PS00138">
    <property type="entry name" value="SUBTILASE_SER"/>
    <property type="match status" value="1"/>
</dbReference>
<dbReference type="InterPro" id="IPR023828">
    <property type="entry name" value="Peptidase_S8_Ser-AS"/>
</dbReference>
<organism evidence="7 8">
    <name type="scientific">Pseudomonas alkylphenolica</name>
    <dbReference type="NCBI Taxonomy" id="237609"/>
    <lineage>
        <taxon>Bacteria</taxon>
        <taxon>Pseudomonadati</taxon>
        <taxon>Pseudomonadota</taxon>
        <taxon>Gammaproteobacteria</taxon>
        <taxon>Pseudomonadales</taxon>
        <taxon>Pseudomonadaceae</taxon>
        <taxon>Pseudomonas</taxon>
    </lineage>
</organism>
<dbReference type="PRINTS" id="PR00723">
    <property type="entry name" value="SUBTILISIN"/>
</dbReference>
<dbReference type="GO" id="GO:0016485">
    <property type="term" value="P:protein processing"/>
    <property type="evidence" value="ECO:0007669"/>
    <property type="project" value="TreeGrafter"/>
</dbReference>
<evidence type="ECO:0000256" key="2">
    <source>
        <dbReference type="ARBA" id="ARBA00022801"/>
    </source>
</evidence>
<evidence type="ECO:0000313" key="7">
    <source>
        <dbReference type="EMBL" id="RWU18332.1"/>
    </source>
</evidence>
<evidence type="ECO:0000313" key="8">
    <source>
        <dbReference type="Proteomes" id="UP000288983"/>
    </source>
</evidence>
<sequence>MSLDISFAYFRNFRFDGQFHVRCSGNDLCKVKHIYYSLERLEAQGPVPVDGITVLSQSQSGALEHHGCPATLASGQVPGTYHITPQVTLTDEEVLKRNLPHFASGELVLKPLIIVVGADESSRSVLDKVPLPASAGRRRRDVADLGDTDESSGLPVIDDPYGDMHAQLPVLENGERFPPLLVKFIPGGVEQFLADLEPDSYSILVRQWPNLKQVLAPQSLLSEQERQDSALSVLRHFYVIEQPEGMSNEMFVELIRVLAPLDYLETLHFAAPQTEHTPFVLAGAAAVVATLITGVAVAAGNHAYDEAQPTPDFEALQTYLDQPGSRHQGMNIRKVWEKQVVGSGVRVHFSDGGLHPNHEDLRGNPDLNIISHIPNTDPDHGTASVGLLVARANSLGMSGICHASELYVYNNRATKHHNAQTPKDLLRYVRPGDIVGINRQTANINAMTTFLPSLHDQLWWDATRQLTERGAVVVNAACNGSYKTDTNKRAVANFGVDLSEWPYFLDHGDADAILIGACHSWDGKPHQYSNYNYRYRMLNSWGDSVATLGYGALQDKDGNDRDYTDNYGGTSSATPLVTGALALIQSYAIEHHHVYLNANQMHLLVMESGYKDATLPHTDVLPMGARPDVHGALVLLDRILGGGKFHTVKDEL</sequence>
<keyword evidence="3 4" id="KW-0720">Serine protease</keyword>
<feature type="domain" description="Peptidase S8/S53" evidence="6">
    <location>
        <begin position="342"/>
        <end position="607"/>
    </location>
</feature>
<accession>A0A443ZHI2</accession>
<evidence type="ECO:0000256" key="5">
    <source>
        <dbReference type="SAM" id="MobiDB-lite"/>
    </source>
</evidence>
<comment type="similarity">
    <text evidence="4">Belongs to the peptidase S8 family.</text>
</comment>
<feature type="active site" description="Charge relay system" evidence="4">
    <location>
        <position position="380"/>
    </location>
</feature>
<dbReference type="SUPFAM" id="SSF52743">
    <property type="entry name" value="Subtilisin-like"/>
    <property type="match status" value="1"/>
</dbReference>
<dbReference type="GO" id="GO:0004252">
    <property type="term" value="F:serine-type endopeptidase activity"/>
    <property type="evidence" value="ECO:0007669"/>
    <property type="project" value="UniProtKB-UniRule"/>
</dbReference>
<dbReference type="PANTHER" id="PTHR42884:SF14">
    <property type="entry name" value="NEUROENDOCRINE CONVERTASE 1"/>
    <property type="match status" value="1"/>
</dbReference>
<feature type="active site" description="Charge relay system" evidence="4">
    <location>
        <position position="351"/>
    </location>
</feature>
<dbReference type="OrthoDB" id="9790784at2"/>
<dbReference type="InterPro" id="IPR015500">
    <property type="entry name" value="Peptidase_S8_subtilisin-rel"/>
</dbReference>